<evidence type="ECO:0000313" key="2">
    <source>
        <dbReference type="Proteomes" id="UP000199647"/>
    </source>
</evidence>
<reference evidence="1 2" key="1">
    <citation type="submission" date="2016-10" db="EMBL/GenBank/DDBJ databases">
        <authorList>
            <person name="de Groot N.N."/>
        </authorList>
    </citation>
    <scope>NUCLEOTIDE SEQUENCE [LARGE SCALE GENOMIC DNA]</scope>
    <source>
        <strain evidence="1 2">A52C2</strain>
    </source>
</reference>
<dbReference type="RefSeq" id="WP_092497655.1">
    <property type="nucleotide sequence ID" value="NZ_FOFG01000011.1"/>
</dbReference>
<keyword evidence="2" id="KW-1185">Reference proteome</keyword>
<dbReference type="STRING" id="1855383.SAMN05216548_11111"/>
<protein>
    <submittedName>
        <fullName evidence="1">Uncharacterized protein</fullName>
    </submittedName>
</protein>
<dbReference type="EMBL" id="FOFG01000011">
    <property type="protein sequence ID" value="SER07662.1"/>
    <property type="molecule type" value="Genomic_DNA"/>
</dbReference>
<dbReference type="AlphaFoldDB" id="A0A1H9L856"/>
<gene>
    <name evidence="1" type="ORF">SAMN05216548_11111</name>
</gene>
<organism evidence="1 2">
    <name type="scientific">Faunimonas pinastri</name>
    <dbReference type="NCBI Taxonomy" id="1855383"/>
    <lineage>
        <taxon>Bacteria</taxon>
        <taxon>Pseudomonadati</taxon>
        <taxon>Pseudomonadota</taxon>
        <taxon>Alphaproteobacteria</taxon>
        <taxon>Hyphomicrobiales</taxon>
        <taxon>Afifellaceae</taxon>
        <taxon>Faunimonas</taxon>
    </lineage>
</organism>
<proteinExistence type="predicted"/>
<evidence type="ECO:0000313" key="1">
    <source>
        <dbReference type="EMBL" id="SER07662.1"/>
    </source>
</evidence>
<accession>A0A1H9L856</accession>
<dbReference type="OrthoDB" id="9874167at2"/>
<dbReference type="Proteomes" id="UP000199647">
    <property type="component" value="Unassembled WGS sequence"/>
</dbReference>
<name>A0A1H9L856_9HYPH</name>
<sequence length="111" mass="11946">MIPTRIHAVIDWLAVPAVELMGHSRVFSGRVRRLLKGSARAHAVYAAATDYELGAGILPMRAHLGADAAIGVGLIAAGLSLHREPTLVRIMLAGMGMTELLLVSLTDRRRR</sequence>